<protein>
    <submittedName>
        <fullName evidence="1">SAM-dependent methyltransferase</fullName>
    </submittedName>
</protein>
<sequence length="220" mass="24848">MVPPGYTHIWDCCCDHGLLGAALLFDQAAPHIHFVDVLPGLINQLNEKLQRFYPVADYSWHTHCLDTAALPLEHYPGKHLIIIAGVGGELITRFIQEIHRTHPGAQLDFLLCPVHQEYDLRQQLIALDFRLKEEVLLSDNQRFYEVLLVSADQKGIAEWHKISPVGDKIWQAGTPAQESIARRYLHKTLKHYQNSQKGSADNAREAIDAYRAVTISTGGL</sequence>
<dbReference type="InterPro" id="IPR029063">
    <property type="entry name" value="SAM-dependent_MTases_sf"/>
</dbReference>
<dbReference type="EMBL" id="BMFF01000008">
    <property type="protein sequence ID" value="GGD10550.1"/>
    <property type="molecule type" value="Genomic_DNA"/>
</dbReference>
<dbReference type="InterPro" id="IPR016876">
    <property type="entry name" value="UCP028234"/>
</dbReference>
<dbReference type="PANTHER" id="PTHR38451:SF1">
    <property type="entry name" value="TRNA (ADENINE(22)-N(1))-METHYLTRANSFERASE"/>
    <property type="match status" value="1"/>
</dbReference>
<proteinExistence type="predicted"/>
<accession>A0ABQ1Q2Z8</accession>
<dbReference type="PIRSF" id="PIRSF028234">
    <property type="entry name" value="UCP028234"/>
    <property type="match status" value="1"/>
</dbReference>
<comment type="caution">
    <text evidence="1">The sequence shown here is derived from an EMBL/GenBank/DDBJ whole genome shotgun (WGS) entry which is preliminary data.</text>
</comment>
<evidence type="ECO:0000313" key="2">
    <source>
        <dbReference type="Proteomes" id="UP000638188"/>
    </source>
</evidence>
<keyword evidence="1" id="KW-0489">Methyltransferase</keyword>
<gene>
    <name evidence="1" type="ORF">GCM10007418_31970</name>
</gene>
<keyword evidence="1" id="KW-0808">Transferase</keyword>
<keyword evidence="2" id="KW-1185">Reference proteome</keyword>
<name>A0ABQ1Q2Z8_9GAMM</name>
<reference evidence="2" key="1">
    <citation type="journal article" date="2019" name="Int. J. Syst. Evol. Microbiol.">
        <title>The Global Catalogue of Microorganisms (GCM) 10K type strain sequencing project: providing services to taxonomists for standard genome sequencing and annotation.</title>
        <authorList>
            <consortium name="The Broad Institute Genomics Platform"/>
            <consortium name="The Broad Institute Genome Sequencing Center for Infectious Disease"/>
            <person name="Wu L."/>
            <person name="Ma J."/>
        </authorList>
    </citation>
    <scope>NUCLEOTIDE SEQUENCE [LARGE SCALE GENOMIC DNA]</scope>
    <source>
        <strain evidence="2">CGMCC 1.12482</strain>
    </source>
</reference>
<dbReference type="GO" id="GO:0032259">
    <property type="term" value="P:methylation"/>
    <property type="evidence" value="ECO:0007669"/>
    <property type="project" value="UniProtKB-KW"/>
</dbReference>
<organism evidence="1 2">
    <name type="scientific">Halopseudomonas salina</name>
    <dbReference type="NCBI Taxonomy" id="1323744"/>
    <lineage>
        <taxon>Bacteria</taxon>
        <taxon>Pseudomonadati</taxon>
        <taxon>Pseudomonadota</taxon>
        <taxon>Gammaproteobacteria</taxon>
        <taxon>Pseudomonadales</taxon>
        <taxon>Pseudomonadaceae</taxon>
        <taxon>Halopseudomonas</taxon>
    </lineage>
</organism>
<dbReference type="GO" id="GO:0008168">
    <property type="term" value="F:methyltransferase activity"/>
    <property type="evidence" value="ECO:0007669"/>
    <property type="project" value="UniProtKB-KW"/>
</dbReference>
<evidence type="ECO:0000313" key="1">
    <source>
        <dbReference type="EMBL" id="GGD10550.1"/>
    </source>
</evidence>
<dbReference type="Proteomes" id="UP000638188">
    <property type="component" value="Unassembled WGS sequence"/>
</dbReference>
<dbReference type="PANTHER" id="PTHR38451">
    <property type="entry name" value="TRNA (ADENINE(22)-N(1))-METHYLTRANSFERASE"/>
    <property type="match status" value="1"/>
</dbReference>
<dbReference type="SUPFAM" id="SSF53335">
    <property type="entry name" value="S-adenosyl-L-methionine-dependent methyltransferases"/>
    <property type="match status" value="1"/>
</dbReference>
<dbReference type="Gene3D" id="3.40.50.150">
    <property type="entry name" value="Vaccinia Virus protein VP39"/>
    <property type="match status" value="1"/>
</dbReference>
<dbReference type="Pfam" id="PF12847">
    <property type="entry name" value="Methyltransf_18"/>
    <property type="match status" value="1"/>
</dbReference>